<dbReference type="eggNOG" id="COG1887">
    <property type="taxonomic scope" value="Bacteria"/>
</dbReference>
<dbReference type="InterPro" id="IPR016886">
    <property type="entry name" value="UCP028458_glyceroPtfrase"/>
</dbReference>
<dbReference type="InterPro" id="IPR043148">
    <property type="entry name" value="TagF_C"/>
</dbReference>
<comment type="caution">
    <text evidence="1">The sequence shown here is derived from an EMBL/GenBank/DDBJ whole genome shotgun (WGS) entry which is preliminary data.</text>
</comment>
<evidence type="ECO:0000313" key="2">
    <source>
        <dbReference type="Proteomes" id="UP000006327"/>
    </source>
</evidence>
<dbReference type="EMBL" id="BAEO01000065">
    <property type="protein sequence ID" value="GAC21923.1"/>
    <property type="molecule type" value="Genomic_DNA"/>
</dbReference>
<dbReference type="InterPro" id="IPR007554">
    <property type="entry name" value="Glycerophosphate_synth"/>
</dbReference>
<proteinExistence type="predicted"/>
<keyword evidence="2" id="KW-1185">Reference proteome</keyword>
<dbReference type="OrthoDB" id="6212418at2"/>
<sequence>MKHYLFYIAHNYDFEILRPLQQEILRRGDDVAWFVEGKEFNPDYFHQHERVLDNINQVVDYNPRAVFTPSNLVPLFIPGIKVQVFHGFEWKKKGHLKIRGCFDLYCTQGPFFTQKFNQLKTRHPHFSVIETGWPKVDSLFNAQAYTWPSQRSVKTILYAPTFSPALTSAEALYEEISRLSKDQKWQWIIKFHPKMDSLWVKKYQNLCSENLHIAETDSLAPILQSADLIVSDTSSIITEFGLLNKPIITLNNRAPEEHLLNITQASYLEETIIQALKAEGNLLKLIKLNMQQMHPYSDGASSARVLDAAEKIIQSPPTELKAKPYNLIRKLKMRKKLNYWKL</sequence>
<evidence type="ECO:0000313" key="1">
    <source>
        <dbReference type="EMBL" id="GAC21923.1"/>
    </source>
</evidence>
<accession>K6YYU3</accession>
<evidence type="ECO:0008006" key="3">
    <source>
        <dbReference type="Google" id="ProtNLM"/>
    </source>
</evidence>
<gene>
    <name evidence="1" type="ORF">GARC_4988</name>
</gene>
<dbReference type="Proteomes" id="UP000006327">
    <property type="component" value="Unassembled WGS sequence"/>
</dbReference>
<dbReference type="AlphaFoldDB" id="K6YYU3"/>
<dbReference type="Gene3D" id="3.40.50.12580">
    <property type="match status" value="1"/>
</dbReference>
<dbReference type="PIRSF" id="PIRSF028458">
    <property type="entry name" value="UCP028458_glyceroPtfrase"/>
    <property type="match status" value="1"/>
</dbReference>
<dbReference type="GO" id="GO:0016020">
    <property type="term" value="C:membrane"/>
    <property type="evidence" value="ECO:0007669"/>
    <property type="project" value="InterPro"/>
</dbReference>
<dbReference type="RefSeq" id="WP_007625395.1">
    <property type="nucleotide sequence ID" value="NZ_BAEO01000065.1"/>
</dbReference>
<dbReference type="SUPFAM" id="SSF53756">
    <property type="entry name" value="UDP-Glycosyltransferase/glycogen phosphorylase"/>
    <property type="match status" value="1"/>
</dbReference>
<dbReference type="Pfam" id="PF04464">
    <property type="entry name" value="Glyphos_transf"/>
    <property type="match status" value="1"/>
</dbReference>
<organism evidence="1 2">
    <name type="scientific">Paraglaciecola arctica BSs20135</name>
    <dbReference type="NCBI Taxonomy" id="493475"/>
    <lineage>
        <taxon>Bacteria</taxon>
        <taxon>Pseudomonadati</taxon>
        <taxon>Pseudomonadota</taxon>
        <taxon>Gammaproteobacteria</taxon>
        <taxon>Alteromonadales</taxon>
        <taxon>Alteromonadaceae</taxon>
        <taxon>Paraglaciecola</taxon>
    </lineage>
</organism>
<name>K6YYU3_9ALTE</name>
<reference evidence="1 2" key="1">
    <citation type="journal article" date="2017" name="Antonie Van Leeuwenhoek">
        <title>Rhizobium rhizosphaerae sp. nov., a novel species isolated from rice rhizosphere.</title>
        <authorList>
            <person name="Zhao J.J."/>
            <person name="Zhang J."/>
            <person name="Zhang R.J."/>
            <person name="Zhang C.W."/>
            <person name="Yin H.Q."/>
            <person name="Zhang X.X."/>
        </authorList>
    </citation>
    <scope>NUCLEOTIDE SEQUENCE [LARGE SCALE GENOMIC DNA]</scope>
    <source>
        <strain evidence="1 2">BSs20135</strain>
    </source>
</reference>
<dbReference type="STRING" id="493475.GARC_4988"/>
<protein>
    <recommendedName>
        <fullName evidence="3">CDP-glycerol:poly(Glycerophosphate) glycerophosphotransferase</fullName>
    </recommendedName>
</protein>
<dbReference type="GO" id="GO:0047355">
    <property type="term" value="F:CDP-glycerol glycerophosphotransferase activity"/>
    <property type="evidence" value="ECO:0007669"/>
    <property type="project" value="InterPro"/>
</dbReference>